<dbReference type="PANTHER" id="PTHR48078:SF6">
    <property type="entry name" value="L-THREONINE DEHYDRATASE CATABOLIC TDCB"/>
    <property type="match status" value="1"/>
</dbReference>
<organism evidence="8 9">
    <name type="scientific">Magallana gigas</name>
    <name type="common">Pacific oyster</name>
    <name type="synonym">Crassostrea gigas</name>
    <dbReference type="NCBI Taxonomy" id="29159"/>
    <lineage>
        <taxon>Eukaryota</taxon>
        <taxon>Metazoa</taxon>
        <taxon>Spiralia</taxon>
        <taxon>Lophotrochozoa</taxon>
        <taxon>Mollusca</taxon>
        <taxon>Bivalvia</taxon>
        <taxon>Autobranchia</taxon>
        <taxon>Pteriomorphia</taxon>
        <taxon>Ostreida</taxon>
        <taxon>Ostreoidea</taxon>
        <taxon>Ostreidae</taxon>
        <taxon>Magallana</taxon>
    </lineage>
</organism>
<reference evidence="8" key="1">
    <citation type="submission" date="2022-08" db="UniProtKB">
        <authorList>
            <consortium name="EnsemblMetazoa"/>
        </authorList>
    </citation>
    <scope>IDENTIFICATION</scope>
    <source>
        <strain evidence="8">05x7-T-G4-1.051#20</strain>
    </source>
</reference>
<feature type="domain" description="Tryptophan synthase beta chain-like PALP" evidence="7">
    <location>
        <begin position="44"/>
        <end position="330"/>
    </location>
</feature>
<sequence>MFSKFRANLIRIALWTYTSRNMDLRTPTDNIPFQSITAAKDNIEESIIRTPLIPLNYNVPGKQVYLKLENLQPIGSFKIRGAGNALANLSSEELKDGVYTASAGNFAQGLAWNARERGIPCNVVVPDHAPVTKLDAIKRLGGNIVKVPFDQWWEVIQTHQYEGMKGKFIHPVCDPAVIAGNGTIGLEIVEDLPDVDVVICPYGGGGLISGVSSAVKSLRTNAKVYACEVETAAPLKLSLDFGKPSTFNYIASFVDGMGGKSVLDSMWPLVSNLVDDSLVVTLQEVADSVKLLAERNRVVAEGAGAATVAAALSEKFSDRLSGNIVCVISGGNIDTNKLIQALEGKIPQ</sequence>
<dbReference type="Gene3D" id="3.40.50.1100">
    <property type="match status" value="2"/>
</dbReference>
<keyword evidence="9" id="KW-1185">Reference proteome</keyword>
<dbReference type="GO" id="GO:0004794">
    <property type="term" value="F:threonine deaminase activity"/>
    <property type="evidence" value="ECO:0007669"/>
    <property type="project" value="TreeGrafter"/>
</dbReference>
<keyword evidence="4" id="KW-0456">Lyase</keyword>
<evidence type="ECO:0000313" key="9">
    <source>
        <dbReference type="Proteomes" id="UP000005408"/>
    </source>
</evidence>
<dbReference type="InterPro" id="IPR036052">
    <property type="entry name" value="TrpB-like_PALP_sf"/>
</dbReference>
<dbReference type="AlphaFoldDB" id="A0A8W8LTM2"/>
<evidence type="ECO:0000259" key="7">
    <source>
        <dbReference type="Pfam" id="PF00291"/>
    </source>
</evidence>
<dbReference type="EnsemblMetazoa" id="G2965.5">
    <property type="protein sequence ID" value="G2965.5:cds"/>
    <property type="gene ID" value="G2965"/>
</dbReference>
<comment type="cofactor">
    <cofactor evidence="1">
        <name>pyridoxal 5'-phosphate</name>
        <dbReference type="ChEBI" id="CHEBI:597326"/>
    </cofactor>
</comment>
<name>A0A8W8LTM2_MAGGI</name>
<evidence type="ECO:0000256" key="4">
    <source>
        <dbReference type="ARBA" id="ARBA00023239"/>
    </source>
</evidence>
<evidence type="ECO:0000256" key="5">
    <source>
        <dbReference type="ARBA" id="ARBA00041766"/>
    </source>
</evidence>
<dbReference type="CDD" id="cd01562">
    <property type="entry name" value="Thr-dehyd"/>
    <property type="match status" value="1"/>
</dbReference>
<evidence type="ECO:0000256" key="2">
    <source>
        <dbReference type="ARBA" id="ARBA00010869"/>
    </source>
</evidence>
<dbReference type="OMA" id="HENMQAT"/>
<dbReference type="OrthoDB" id="4418812at2759"/>
<dbReference type="FunFam" id="3.40.50.1100:FF:000005">
    <property type="entry name" value="Threonine dehydratase catabolic"/>
    <property type="match status" value="1"/>
</dbReference>
<evidence type="ECO:0000256" key="1">
    <source>
        <dbReference type="ARBA" id="ARBA00001933"/>
    </source>
</evidence>
<dbReference type="Proteomes" id="UP000005408">
    <property type="component" value="Unassembled WGS sequence"/>
</dbReference>
<dbReference type="PANTHER" id="PTHR48078">
    <property type="entry name" value="THREONINE DEHYDRATASE, MITOCHONDRIAL-RELATED"/>
    <property type="match status" value="1"/>
</dbReference>
<evidence type="ECO:0000256" key="6">
    <source>
        <dbReference type="ARBA" id="ARBA00042605"/>
    </source>
</evidence>
<proteinExistence type="inferred from homology"/>
<dbReference type="InterPro" id="IPR001926">
    <property type="entry name" value="TrpB-like_PALP"/>
</dbReference>
<comment type="similarity">
    <text evidence="2">Belongs to the serine/threonine dehydratase family.</text>
</comment>
<accession>A0A8W8LTM2</accession>
<evidence type="ECO:0000313" key="8">
    <source>
        <dbReference type="EnsemblMetazoa" id="G2965.5:cds"/>
    </source>
</evidence>
<dbReference type="Pfam" id="PF00291">
    <property type="entry name" value="PALP"/>
    <property type="match status" value="1"/>
</dbReference>
<dbReference type="InterPro" id="IPR050147">
    <property type="entry name" value="Ser/Thr_Dehydratase"/>
</dbReference>
<evidence type="ECO:0000256" key="3">
    <source>
        <dbReference type="ARBA" id="ARBA00022898"/>
    </source>
</evidence>
<dbReference type="GO" id="GO:0009097">
    <property type="term" value="P:isoleucine biosynthetic process"/>
    <property type="evidence" value="ECO:0007669"/>
    <property type="project" value="TreeGrafter"/>
</dbReference>
<protein>
    <recommendedName>
        <fullName evidence="5">L-serine deaminase</fullName>
    </recommendedName>
    <alternativeName>
        <fullName evidence="6">L-threonine dehydratase</fullName>
    </alternativeName>
</protein>
<dbReference type="SUPFAM" id="SSF53686">
    <property type="entry name" value="Tryptophan synthase beta subunit-like PLP-dependent enzymes"/>
    <property type="match status" value="1"/>
</dbReference>
<dbReference type="GO" id="GO:0006567">
    <property type="term" value="P:L-threonine catabolic process"/>
    <property type="evidence" value="ECO:0007669"/>
    <property type="project" value="TreeGrafter"/>
</dbReference>
<keyword evidence="3" id="KW-0663">Pyridoxal phosphate</keyword>
<dbReference type="GO" id="GO:0003941">
    <property type="term" value="F:L-serine ammonia-lyase activity"/>
    <property type="evidence" value="ECO:0007669"/>
    <property type="project" value="TreeGrafter"/>
</dbReference>
<dbReference type="GO" id="GO:0006565">
    <property type="term" value="P:L-serine catabolic process"/>
    <property type="evidence" value="ECO:0007669"/>
    <property type="project" value="TreeGrafter"/>
</dbReference>